<dbReference type="SUPFAM" id="SSF48019">
    <property type="entry name" value="post-AAA+ oligomerization domain-like"/>
    <property type="match status" value="1"/>
</dbReference>
<dbReference type="FunFam" id="1.20.272.10:FF:000004">
    <property type="entry name" value="Replication factor C subunit 5"/>
    <property type="match status" value="1"/>
</dbReference>
<evidence type="ECO:0000256" key="7">
    <source>
        <dbReference type="ARBA" id="ARBA00023242"/>
    </source>
</evidence>
<evidence type="ECO:0000256" key="5">
    <source>
        <dbReference type="ARBA" id="ARBA00022741"/>
    </source>
</evidence>
<dbReference type="SMART" id="SM00382">
    <property type="entry name" value="AAA"/>
    <property type="match status" value="1"/>
</dbReference>
<keyword evidence="6" id="KW-0067">ATP-binding</keyword>
<reference evidence="10" key="1">
    <citation type="submission" date="2021-01" db="EMBL/GenBank/DDBJ databases">
        <authorList>
            <person name="Corre E."/>
            <person name="Pelletier E."/>
            <person name="Niang G."/>
            <person name="Scheremetjew M."/>
            <person name="Finn R."/>
            <person name="Kale V."/>
            <person name="Holt S."/>
            <person name="Cochrane G."/>
            <person name="Meng A."/>
            <person name="Brown T."/>
            <person name="Cohen L."/>
        </authorList>
    </citation>
    <scope>NUCLEOTIDE SEQUENCE</scope>
    <source>
        <strain evidence="10">SAG 63-3</strain>
    </source>
</reference>
<protein>
    <recommendedName>
        <fullName evidence="9">AAA+ ATPase domain-containing protein</fullName>
    </recommendedName>
</protein>
<dbReference type="InterPro" id="IPR003593">
    <property type="entry name" value="AAA+_ATPase"/>
</dbReference>
<dbReference type="Gene3D" id="3.40.50.300">
    <property type="entry name" value="P-loop containing nucleotide triphosphate hydrolases"/>
    <property type="match status" value="1"/>
</dbReference>
<dbReference type="EMBL" id="HBFM01031689">
    <property type="protein sequence ID" value="CAD8790499.1"/>
    <property type="molecule type" value="Transcribed_RNA"/>
</dbReference>
<dbReference type="PANTHER" id="PTHR11669:SF9">
    <property type="entry name" value="REPLICATION FACTOR C SUBUNIT 5"/>
    <property type="match status" value="1"/>
</dbReference>
<evidence type="ECO:0000313" key="10">
    <source>
        <dbReference type="EMBL" id="CAD8790499.1"/>
    </source>
</evidence>
<dbReference type="GO" id="GO:0005634">
    <property type="term" value="C:nucleus"/>
    <property type="evidence" value="ECO:0007669"/>
    <property type="project" value="UniProtKB-SubCell"/>
</dbReference>
<comment type="subunit">
    <text evidence="3">Heterotetramer of subunits RFC2, RFC3, RFC4 and RFC5 that can form a complex with RFC1.</text>
</comment>
<dbReference type="InterPro" id="IPR013748">
    <property type="entry name" value="Rep_factorC_C"/>
</dbReference>
<evidence type="ECO:0000256" key="1">
    <source>
        <dbReference type="ARBA" id="ARBA00004123"/>
    </source>
</evidence>
<dbReference type="AlphaFoldDB" id="A0A7S0YS76"/>
<dbReference type="InterPro" id="IPR050238">
    <property type="entry name" value="DNA_Rep/Repair_Clamp_Loader"/>
</dbReference>
<sequence>MSDTEMEDISEPSASKTVSPSPDVREMPWVEKYRPKTLDDVSSHKEVIDTIKRLTSENRLPHLLFYGPPGTGKTSTVLAIARQLYGSAVPTMTLELNASDERGIQVVRQQVQDFASTKTVFSSQSKLVILDECDAMTNDAQFALRRVIEKYTRNARFCLICNYVSKVIPALQSRCTRFRFPPLSTPYVAARVREIADMEGLRLSKDGLEAVVVLGGGDMRRTLNILQACHMAFPKGIDELAVYQCTGQPLPADVRFAFQTLLSDSVEDAFRKIVLLQVEKGLALSDLVRELHPILFECRSLSTKIKATLVERLADVEYYLAGGASERLQLGGLVAAFIIGREDIVAAAARV</sequence>
<feature type="domain" description="AAA+ ATPase" evidence="9">
    <location>
        <begin position="59"/>
        <end position="185"/>
    </location>
</feature>
<comment type="similarity">
    <text evidence="2">Belongs to the activator 1 small subunits family.</text>
</comment>
<dbReference type="CDD" id="cd18140">
    <property type="entry name" value="HLD_clamp_RFC"/>
    <property type="match status" value="1"/>
</dbReference>
<dbReference type="InterPro" id="IPR008921">
    <property type="entry name" value="DNA_pol3_clamp-load_cplx_C"/>
</dbReference>
<dbReference type="GO" id="GO:0016887">
    <property type="term" value="F:ATP hydrolysis activity"/>
    <property type="evidence" value="ECO:0007669"/>
    <property type="project" value="InterPro"/>
</dbReference>
<organism evidence="10">
    <name type="scientific">Polytomella parva</name>
    <dbReference type="NCBI Taxonomy" id="51329"/>
    <lineage>
        <taxon>Eukaryota</taxon>
        <taxon>Viridiplantae</taxon>
        <taxon>Chlorophyta</taxon>
        <taxon>core chlorophytes</taxon>
        <taxon>Chlorophyceae</taxon>
        <taxon>CS clade</taxon>
        <taxon>Chlamydomonadales</taxon>
        <taxon>Chlamydomonadaceae</taxon>
        <taxon>Polytomella</taxon>
    </lineage>
</organism>
<keyword evidence="4" id="KW-0235">DNA replication</keyword>
<dbReference type="Pfam" id="PF00004">
    <property type="entry name" value="AAA"/>
    <property type="match status" value="1"/>
</dbReference>
<evidence type="ECO:0000256" key="4">
    <source>
        <dbReference type="ARBA" id="ARBA00022705"/>
    </source>
</evidence>
<dbReference type="SUPFAM" id="SSF52540">
    <property type="entry name" value="P-loop containing nucleoside triphosphate hydrolases"/>
    <property type="match status" value="1"/>
</dbReference>
<dbReference type="GO" id="GO:0003677">
    <property type="term" value="F:DNA binding"/>
    <property type="evidence" value="ECO:0007669"/>
    <property type="project" value="InterPro"/>
</dbReference>
<dbReference type="NCBIfam" id="NF001679">
    <property type="entry name" value="PRK00440.1"/>
    <property type="match status" value="1"/>
</dbReference>
<accession>A0A7S0YS76</accession>
<feature type="compositionally biased region" description="Acidic residues" evidence="8">
    <location>
        <begin position="1"/>
        <end position="10"/>
    </location>
</feature>
<dbReference type="CDD" id="cd00009">
    <property type="entry name" value="AAA"/>
    <property type="match status" value="1"/>
</dbReference>
<evidence type="ECO:0000256" key="3">
    <source>
        <dbReference type="ARBA" id="ARBA00011480"/>
    </source>
</evidence>
<dbReference type="Gene3D" id="1.20.272.10">
    <property type="match status" value="1"/>
</dbReference>
<comment type="subcellular location">
    <subcellularLocation>
        <location evidence="1">Nucleus</location>
    </subcellularLocation>
</comment>
<evidence type="ECO:0000256" key="2">
    <source>
        <dbReference type="ARBA" id="ARBA00005378"/>
    </source>
</evidence>
<evidence type="ECO:0000256" key="6">
    <source>
        <dbReference type="ARBA" id="ARBA00022840"/>
    </source>
</evidence>
<dbReference type="PANTHER" id="PTHR11669">
    <property type="entry name" value="REPLICATION FACTOR C / DNA POLYMERASE III GAMMA-TAU SUBUNIT"/>
    <property type="match status" value="1"/>
</dbReference>
<dbReference type="GO" id="GO:0006261">
    <property type="term" value="P:DNA-templated DNA replication"/>
    <property type="evidence" value="ECO:0007669"/>
    <property type="project" value="TreeGrafter"/>
</dbReference>
<dbReference type="FunFam" id="3.40.50.300:FF:000129">
    <property type="entry name" value="Replication factor C subunit 5"/>
    <property type="match status" value="1"/>
</dbReference>
<dbReference type="InterPro" id="IPR027417">
    <property type="entry name" value="P-loop_NTPase"/>
</dbReference>
<gene>
    <name evidence="10" type="ORF">PPAR00522_LOCUS20704</name>
</gene>
<keyword evidence="5" id="KW-0547">Nucleotide-binding</keyword>
<proteinExistence type="inferred from homology"/>
<dbReference type="GO" id="GO:0003689">
    <property type="term" value="F:DNA clamp loader activity"/>
    <property type="evidence" value="ECO:0007669"/>
    <property type="project" value="TreeGrafter"/>
</dbReference>
<evidence type="ECO:0000256" key="8">
    <source>
        <dbReference type="SAM" id="MobiDB-lite"/>
    </source>
</evidence>
<keyword evidence="7" id="KW-0539">Nucleus</keyword>
<dbReference type="Gene3D" id="1.10.8.60">
    <property type="match status" value="1"/>
</dbReference>
<feature type="region of interest" description="Disordered" evidence="8">
    <location>
        <begin position="1"/>
        <end position="23"/>
    </location>
</feature>
<dbReference type="InterPro" id="IPR047854">
    <property type="entry name" value="RFC_lid"/>
</dbReference>
<dbReference type="InterPro" id="IPR003959">
    <property type="entry name" value="ATPase_AAA_core"/>
</dbReference>
<dbReference type="GO" id="GO:0005524">
    <property type="term" value="F:ATP binding"/>
    <property type="evidence" value="ECO:0007669"/>
    <property type="project" value="UniProtKB-KW"/>
</dbReference>
<name>A0A7S0YS76_9CHLO</name>
<evidence type="ECO:0000259" key="9">
    <source>
        <dbReference type="SMART" id="SM00382"/>
    </source>
</evidence>
<dbReference type="GO" id="GO:0006281">
    <property type="term" value="P:DNA repair"/>
    <property type="evidence" value="ECO:0007669"/>
    <property type="project" value="TreeGrafter"/>
</dbReference>
<dbReference type="Pfam" id="PF08542">
    <property type="entry name" value="Rep_fac_C"/>
    <property type="match status" value="1"/>
</dbReference>
<dbReference type="GO" id="GO:0005663">
    <property type="term" value="C:DNA replication factor C complex"/>
    <property type="evidence" value="ECO:0007669"/>
    <property type="project" value="TreeGrafter"/>
</dbReference>